<accession>A0ABD2CNU8</accession>
<sequence length="84" mass="9834">MALMSNLQRKVRSVLEIIKDLINLTFLELKVHFRENLSVQGNYTEFSNRRTEDNLTAFAKDLDKLSRFVYPKCIAEMQAILQVI</sequence>
<evidence type="ECO:0000313" key="1">
    <source>
        <dbReference type="EMBL" id="KAL2746410.1"/>
    </source>
</evidence>
<proteinExistence type="predicted"/>
<organism evidence="1 2">
    <name type="scientific">Vespula maculifrons</name>
    <name type="common">Eastern yellow jacket</name>
    <name type="synonym">Wasp</name>
    <dbReference type="NCBI Taxonomy" id="7453"/>
    <lineage>
        <taxon>Eukaryota</taxon>
        <taxon>Metazoa</taxon>
        <taxon>Ecdysozoa</taxon>
        <taxon>Arthropoda</taxon>
        <taxon>Hexapoda</taxon>
        <taxon>Insecta</taxon>
        <taxon>Pterygota</taxon>
        <taxon>Neoptera</taxon>
        <taxon>Endopterygota</taxon>
        <taxon>Hymenoptera</taxon>
        <taxon>Apocrita</taxon>
        <taxon>Aculeata</taxon>
        <taxon>Vespoidea</taxon>
        <taxon>Vespidae</taxon>
        <taxon>Vespinae</taxon>
        <taxon>Vespula</taxon>
    </lineage>
</organism>
<keyword evidence="2" id="KW-1185">Reference proteome</keyword>
<protein>
    <submittedName>
        <fullName evidence="1">Uncharacterized protein</fullName>
    </submittedName>
</protein>
<comment type="caution">
    <text evidence="1">The sequence shown here is derived from an EMBL/GenBank/DDBJ whole genome shotgun (WGS) entry which is preliminary data.</text>
</comment>
<gene>
    <name evidence="1" type="ORF">V1477_004780</name>
</gene>
<dbReference type="Proteomes" id="UP001607303">
    <property type="component" value="Unassembled WGS sequence"/>
</dbReference>
<name>A0ABD2CNU8_VESMC</name>
<dbReference type="EMBL" id="JAYRBN010000037">
    <property type="protein sequence ID" value="KAL2746410.1"/>
    <property type="molecule type" value="Genomic_DNA"/>
</dbReference>
<evidence type="ECO:0000313" key="2">
    <source>
        <dbReference type="Proteomes" id="UP001607303"/>
    </source>
</evidence>
<dbReference type="AlphaFoldDB" id="A0ABD2CNU8"/>
<reference evidence="1 2" key="1">
    <citation type="journal article" date="2024" name="Ann. Entomol. Soc. Am.">
        <title>Genomic analyses of the southern and eastern yellowjacket wasps (Hymenoptera: Vespidae) reveal evolutionary signatures of social life.</title>
        <authorList>
            <person name="Catto M.A."/>
            <person name="Caine P.B."/>
            <person name="Orr S.E."/>
            <person name="Hunt B.G."/>
            <person name="Goodisman M.A.D."/>
        </authorList>
    </citation>
    <scope>NUCLEOTIDE SEQUENCE [LARGE SCALE GENOMIC DNA]</scope>
    <source>
        <strain evidence="1">232</strain>
        <tissue evidence="1">Head and thorax</tissue>
    </source>
</reference>